<dbReference type="GeneID" id="54302930"/>
<evidence type="ECO:0000256" key="1">
    <source>
        <dbReference type="SAM" id="MobiDB-lite"/>
    </source>
</evidence>
<organism evidence="2 3">
    <name type="scientific">Aplosporella prunicola CBS 121167</name>
    <dbReference type="NCBI Taxonomy" id="1176127"/>
    <lineage>
        <taxon>Eukaryota</taxon>
        <taxon>Fungi</taxon>
        <taxon>Dikarya</taxon>
        <taxon>Ascomycota</taxon>
        <taxon>Pezizomycotina</taxon>
        <taxon>Dothideomycetes</taxon>
        <taxon>Dothideomycetes incertae sedis</taxon>
        <taxon>Botryosphaeriales</taxon>
        <taxon>Aplosporellaceae</taxon>
        <taxon>Aplosporella</taxon>
    </lineage>
</organism>
<protein>
    <submittedName>
        <fullName evidence="2">Uncharacterized protein</fullName>
    </submittedName>
</protein>
<accession>A0A6A6AYZ2</accession>
<feature type="region of interest" description="Disordered" evidence="1">
    <location>
        <begin position="211"/>
        <end position="268"/>
    </location>
</feature>
<dbReference type="RefSeq" id="XP_033391942.1">
    <property type="nucleotide sequence ID" value="XM_033545423.1"/>
</dbReference>
<feature type="compositionally biased region" description="Pro residues" evidence="1">
    <location>
        <begin position="214"/>
        <end position="231"/>
    </location>
</feature>
<name>A0A6A6AYZ2_9PEZI</name>
<sequence>MGHHDLPVPHAPASISSVSFFLSRTSAPARIPATTNARHDTHLPPRRSGNRSTSTSNTPALGVQSRHSARPPTSQALGSTSTSMSTSTINNSSSSSTSSCSRTNAWPFLSLLSPLLANRLRASVQPSQAQALAQEQEQRAPISRPIAASGCPHPHHAPTQPERSSEPSLRRSPLAHDQLLPSLAQPASQPAIFRTYALAMVMTMTMTITMTSQVPPPTTPPTPPRPPPGPASPIERGSTSGRDRPVRRQSRSAAAAPRHAMPCRAEGRQAGRAEEVGWACGWLMARVEEGGGRGGACLPCLALLAWPGLALARLLDCLIACLGAWPCRPACGHARLRPYPSIAILAPPSPSLSPSPRLSGACVWS</sequence>
<feature type="region of interest" description="Disordered" evidence="1">
    <location>
        <begin position="128"/>
        <end position="172"/>
    </location>
</feature>
<feature type="compositionally biased region" description="Low complexity" evidence="1">
    <location>
        <begin position="79"/>
        <end position="99"/>
    </location>
</feature>
<feature type="region of interest" description="Disordered" evidence="1">
    <location>
        <begin position="31"/>
        <end position="99"/>
    </location>
</feature>
<reference evidence="2" key="1">
    <citation type="journal article" date="2020" name="Stud. Mycol.">
        <title>101 Dothideomycetes genomes: a test case for predicting lifestyles and emergence of pathogens.</title>
        <authorList>
            <person name="Haridas S."/>
            <person name="Albert R."/>
            <person name="Binder M."/>
            <person name="Bloem J."/>
            <person name="Labutti K."/>
            <person name="Salamov A."/>
            <person name="Andreopoulos B."/>
            <person name="Baker S."/>
            <person name="Barry K."/>
            <person name="Bills G."/>
            <person name="Bluhm B."/>
            <person name="Cannon C."/>
            <person name="Castanera R."/>
            <person name="Culley D."/>
            <person name="Daum C."/>
            <person name="Ezra D."/>
            <person name="Gonzalez J."/>
            <person name="Henrissat B."/>
            <person name="Kuo A."/>
            <person name="Liang C."/>
            <person name="Lipzen A."/>
            <person name="Lutzoni F."/>
            <person name="Magnuson J."/>
            <person name="Mondo S."/>
            <person name="Nolan M."/>
            <person name="Ohm R."/>
            <person name="Pangilinan J."/>
            <person name="Park H.-J."/>
            <person name="Ramirez L."/>
            <person name="Alfaro M."/>
            <person name="Sun H."/>
            <person name="Tritt A."/>
            <person name="Yoshinaga Y."/>
            <person name="Zwiers L.-H."/>
            <person name="Turgeon B."/>
            <person name="Goodwin S."/>
            <person name="Spatafora J."/>
            <person name="Crous P."/>
            <person name="Grigoriev I."/>
        </authorList>
    </citation>
    <scope>NUCLEOTIDE SEQUENCE</scope>
    <source>
        <strain evidence="2">CBS 121167</strain>
    </source>
</reference>
<evidence type="ECO:0000313" key="3">
    <source>
        <dbReference type="Proteomes" id="UP000799438"/>
    </source>
</evidence>
<dbReference type="Proteomes" id="UP000799438">
    <property type="component" value="Unassembled WGS sequence"/>
</dbReference>
<feature type="compositionally biased region" description="Low complexity" evidence="1">
    <location>
        <begin position="50"/>
        <end position="59"/>
    </location>
</feature>
<dbReference type="EMBL" id="ML995528">
    <property type="protein sequence ID" value="KAF2136224.1"/>
    <property type="molecule type" value="Genomic_DNA"/>
</dbReference>
<feature type="compositionally biased region" description="Low complexity" evidence="1">
    <location>
        <begin position="251"/>
        <end position="264"/>
    </location>
</feature>
<gene>
    <name evidence="2" type="ORF">K452DRAFT_344241</name>
</gene>
<evidence type="ECO:0000313" key="2">
    <source>
        <dbReference type="EMBL" id="KAF2136224.1"/>
    </source>
</evidence>
<dbReference type="AlphaFoldDB" id="A0A6A6AYZ2"/>
<proteinExistence type="predicted"/>
<keyword evidence="3" id="KW-1185">Reference proteome</keyword>